<evidence type="ECO:0000313" key="5">
    <source>
        <dbReference type="Proteomes" id="UP000254069"/>
    </source>
</evidence>
<dbReference type="InterPro" id="IPR017847">
    <property type="entry name" value="T6SS_RhsGE_Vgr_subset"/>
</dbReference>
<dbReference type="InterPro" id="IPR054030">
    <property type="entry name" value="Gp5_Vgr_C"/>
</dbReference>
<evidence type="ECO:0000259" key="2">
    <source>
        <dbReference type="Pfam" id="PF04717"/>
    </source>
</evidence>
<dbReference type="Gene3D" id="2.30.110.50">
    <property type="match status" value="1"/>
</dbReference>
<evidence type="ECO:0000313" key="4">
    <source>
        <dbReference type="EMBL" id="SUJ12655.1"/>
    </source>
</evidence>
<proteinExistence type="inferred from homology"/>
<feature type="domain" description="Gp5/Type VI secretion system Vgr C-terminal trimerisation" evidence="3">
    <location>
        <begin position="477"/>
        <end position="579"/>
    </location>
</feature>
<dbReference type="Gene3D" id="3.55.50.10">
    <property type="entry name" value="Baseplate protein-like domains"/>
    <property type="match status" value="1"/>
</dbReference>
<evidence type="ECO:0000256" key="1">
    <source>
        <dbReference type="ARBA" id="ARBA00005558"/>
    </source>
</evidence>
<gene>
    <name evidence="4" type="ORF">NCTC10738_04444</name>
</gene>
<dbReference type="Gene3D" id="4.10.220.110">
    <property type="match status" value="1"/>
</dbReference>
<dbReference type="Proteomes" id="UP000254069">
    <property type="component" value="Unassembled WGS sequence"/>
</dbReference>
<dbReference type="NCBIfam" id="TIGR03361">
    <property type="entry name" value="VI_Rhs_Vgr"/>
    <property type="match status" value="1"/>
</dbReference>
<feature type="domain" description="Gp5/Type VI secretion system Vgr protein OB-fold" evidence="2">
    <location>
        <begin position="393"/>
        <end position="459"/>
    </location>
</feature>
<dbReference type="EMBL" id="UGYO01000002">
    <property type="protein sequence ID" value="SUJ12655.1"/>
    <property type="molecule type" value="Genomic_DNA"/>
</dbReference>
<organism evidence="4 5">
    <name type="scientific">Shewanella algae</name>
    <dbReference type="NCBI Taxonomy" id="38313"/>
    <lineage>
        <taxon>Bacteria</taxon>
        <taxon>Pseudomonadati</taxon>
        <taxon>Pseudomonadota</taxon>
        <taxon>Gammaproteobacteria</taxon>
        <taxon>Alteromonadales</taxon>
        <taxon>Shewanellaceae</taxon>
        <taxon>Shewanella</taxon>
    </lineage>
</organism>
<dbReference type="Pfam" id="PF22178">
    <property type="entry name" value="Gp5_trimer_C"/>
    <property type="match status" value="1"/>
</dbReference>
<dbReference type="SUPFAM" id="SSF69279">
    <property type="entry name" value="Phage tail proteins"/>
    <property type="match status" value="2"/>
</dbReference>
<dbReference type="InterPro" id="IPR050708">
    <property type="entry name" value="T6SS_VgrG/RHS"/>
</dbReference>
<sequence length="690" mass="77576">MFYLGSGLRFHFKAEAEADDSFNLLSFDFDEQLSSPFKGELILLSRRDDITAEQIVDKNGVLSIWQDGVRVRSFHGIVSRFAKEDSGHKQTQYKLTMEPAMARLRLRQNSRIFQEKSLKQIFSTLLDEMGISDYAFSWDARYESEKREYCVQYRESDFDFITRLAAEAGVFWYFEFSDDKHTLIFCDATSKLPAAKQLFPYNALSGGDSEVPFVCSFSYAKQLASAKAELKDYSFKKPAYSFLQDDIANQLDFQQAGSEVLYEHYDYPGRYKDDAQGELFTRARLQALRNETQMASAMSDIADAGAGIKFNLGEHPDAAFNRDWLLVGVKHSGIQGAAAEEGNSSTPTQYQNQLLAIEGHLPWLPLPATKPLVTGPHMAIVVGPDNEEIFCDEFGRVKVQFPWDRYGRADEHSSCWVRVSQGWAGGQYGFMAVPRIGHEVIVSFLEGDPDQPIITGRTYHAANPVPYVLPTNKTKTVLKTQTHKGPGFNELSFEDAAENQLIYLHAQKDHKLEINHDQHYQVGNDREKHIGRDQRLNVGQDEFLEIGRDQQALIGQDQKLEVTRDRQTLIKRHYRLEVMDRRHEYSRANHDLEVGGHYTQKVEGKVLLEAGESVLVHTKSLTLNGSEKVTIQGPGGKILIDSGGITLEAPNIKLKGPVAVTTGAKPQLATLKSAAEEGNPIVDLCPDCGE</sequence>
<protein>
    <submittedName>
        <fullName evidence="4">Uncharacterized protein conserved in bacteria</fullName>
    </submittedName>
</protein>
<dbReference type="InterPro" id="IPR006533">
    <property type="entry name" value="T6SS_Vgr_RhsGE"/>
</dbReference>
<comment type="similarity">
    <text evidence="1">Belongs to the VgrG protein family.</text>
</comment>
<dbReference type="SUPFAM" id="SSF69255">
    <property type="entry name" value="gp5 N-terminal domain-like"/>
    <property type="match status" value="1"/>
</dbReference>
<dbReference type="NCBIfam" id="TIGR01646">
    <property type="entry name" value="vgr_GE"/>
    <property type="match status" value="1"/>
</dbReference>
<dbReference type="PANTHER" id="PTHR32305">
    <property type="match status" value="1"/>
</dbReference>
<reference evidence="4 5" key="1">
    <citation type="submission" date="2018-06" db="EMBL/GenBank/DDBJ databases">
        <authorList>
            <consortium name="Pathogen Informatics"/>
            <person name="Doyle S."/>
        </authorList>
    </citation>
    <scope>NUCLEOTIDE SEQUENCE [LARGE SCALE GENOMIC DNA]</scope>
    <source>
        <strain evidence="4 5">NCTC10738</strain>
    </source>
</reference>
<dbReference type="AlphaFoldDB" id="A0A380C6U9"/>
<evidence type="ECO:0000259" key="3">
    <source>
        <dbReference type="Pfam" id="PF22178"/>
    </source>
</evidence>
<dbReference type="Pfam" id="PF04717">
    <property type="entry name" value="Phage_base_V"/>
    <property type="match status" value="1"/>
</dbReference>
<dbReference type="Pfam" id="PF05954">
    <property type="entry name" value="Phage_GPD"/>
    <property type="match status" value="1"/>
</dbReference>
<keyword evidence="5" id="KW-1185">Reference proteome</keyword>
<dbReference type="InterPro" id="IPR006531">
    <property type="entry name" value="Gp5/Vgr_OB"/>
</dbReference>
<dbReference type="PANTHER" id="PTHR32305:SF11">
    <property type="entry name" value="TYPE VI SECRETION SYSTEM SPIKE PROTEIN VGRG3"/>
    <property type="match status" value="1"/>
</dbReference>
<accession>A0A380C6U9</accession>
<dbReference type="InterPro" id="IPR037026">
    <property type="entry name" value="Vgr_OB-fold_dom_sf"/>
</dbReference>
<dbReference type="Gene3D" id="2.40.50.230">
    <property type="entry name" value="Gp5 N-terminal domain"/>
    <property type="match status" value="1"/>
</dbReference>
<dbReference type="RefSeq" id="WP_115390561.1">
    <property type="nucleotide sequence ID" value="NZ_CAXOJE010000009.1"/>
</dbReference>
<name>A0A380C6U9_9GAMM</name>
<dbReference type="SUPFAM" id="SSF69349">
    <property type="entry name" value="Phage fibre proteins"/>
    <property type="match status" value="1"/>
</dbReference>